<dbReference type="Gene3D" id="2.40.100.10">
    <property type="entry name" value="Cyclophilin-like"/>
    <property type="match status" value="1"/>
</dbReference>
<evidence type="ECO:0000256" key="1">
    <source>
        <dbReference type="ARBA" id="ARBA00002388"/>
    </source>
</evidence>
<dbReference type="PROSITE" id="PS50072">
    <property type="entry name" value="CSA_PPIASE_2"/>
    <property type="match status" value="1"/>
</dbReference>
<dbReference type="EC" id="5.2.1.8" evidence="5"/>
<dbReference type="Pfam" id="PF00160">
    <property type="entry name" value="Pro_isomerase"/>
    <property type="match status" value="1"/>
</dbReference>
<reference evidence="7" key="2">
    <citation type="submission" date="2021-04" db="EMBL/GenBank/DDBJ databases">
        <authorList>
            <person name="Gilroy R."/>
        </authorList>
    </citation>
    <scope>NUCLEOTIDE SEQUENCE</scope>
    <source>
        <strain evidence="7">G3-2149</strain>
    </source>
</reference>
<dbReference type="PRINTS" id="PR00153">
    <property type="entry name" value="CSAPPISMRASE"/>
</dbReference>
<evidence type="ECO:0000256" key="4">
    <source>
        <dbReference type="ARBA" id="ARBA00023235"/>
    </source>
</evidence>
<evidence type="ECO:0000256" key="5">
    <source>
        <dbReference type="RuleBase" id="RU363019"/>
    </source>
</evidence>
<keyword evidence="3 5" id="KW-0697">Rotamase</keyword>
<dbReference type="Proteomes" id="UP000823865">
    <property type="component" value="Unassembled WGS sequence"/>
</dbReference>
<evidence type="ECO:0000256" key="2">
    <source>
        <dbReference type="ARBA" id="ARBA00007365"/>
    </source>
</evidence>
<dbReference type="InterPro" id="IPR024936">
    <property type="entry name" value="Cyclophilin-type_PPIase"/>
</dbReference>
<protein>
    <recommendedName>
        <fullName evidence="5">Peptidyl-prolyl cis-trans isomerase</fullName>
        <shortName evidence="5">PPIase</shortName>
        <ecNumber evidence="5">5.2.1.8</ecNumber>
    </recommendedName>
</protein>
<comment type="catalytic activity">
    <reaction evidence="5">
        <text>[protein]-peptidylproline (omega=180) = [protein]-peptidylproline (omega=0)</text>
        <dbReference type="Rhea" id="RHEA:16237"/>
        <dbReference type="Rhea" id="RHEA-COMP:10747"/>
        <dbReference type="Rhea" id="RHEA-COMP:10748"/>
        <dbReference type="ChEBI" id="CHEBI:83833"/>
        <dbReference type="ChEBI" id="CHEBI:83834"/>
        <dbReference type="EC" id="5.2.1.8"/>
    </reaction>
</comment>
<dbReference type="InterPro" id="IPR002130">
    <property type="entry name" value="Cyclophilin-type_PPIase_dom"/>
</dbReference>
<organism evidence="7 8">
    <name type="scientific">Candidatus Paraprevotella stercoravium</name>
    <dbReference type="NCBI Taxonomy" id="2838725"/>
    <lineage>
        <taxon>Bacteria</taxon>
        <taxon>Pseudomonadati</taxon>
        <taxon>Bacteroidota</taxon>
        <taxon>Bacteroidia</taxon>
        <taxon>Bacteroidales</taxon>
        <taxon>Prevotellaceae</taxon>
        <taxon>Paraprevotella</taxon>
    </lineage>
</organism>
<comment type="similarity">
    <text evidence="2 5">Belongs to the cyclophilin-type PPIase family.</text>
</comment>
<dbReference type="GO" id="GO:0003755">
    <property type="term" value="F:peptidyl-prolyl cis-trans isomerase activity"/>
    <property type="evidence" value="ECO:0007669"/>
    <property type="project" value="UniProtKB-UniRule"/>
</dbReference>
<reference evidence="7" key="1">
    <citation type="journal article" date="2021" name="PeerJ">
        <title>Extensive microbial diversity within the chicken gut microbiome revealed by metagenomics and culture.</title>
        <authorList>
            <person name="Gilroy R."/>
            <person name="Ravi A."/>
            <person name="Getino M."/>
            <person name="Pursley I."/>
            <person name="Horton D.L."/>
            <person name="Alikhan N.F."/>
            <person name="Baker D."/>
            <person name="Gharbi K."/>
            <person name="Hall N."/>
            <person name="Watson M."/>
            <person name="Adriaenssens E.M."/>
            <person name="Foster-Nyarko E."/>
            <person name="Jarju S."/>
            <person name="Secka A."/>
            <person name="Antonio M."/>
            <person name="Oren A."/>
            <person name="Chaudhuri R.R."/>
            <person name="La Ragione R."/>
            <person name="Hildebrand F."/>
            <person name="Pallen M.J."/>
        </authorList>
    </citation>
    <scope>NUCLEOTIDE SEQUENCE</scope>
    <source>
        <strain evidence="7">G3-2149</strain>
    </source>
</reference>
<dbReference type="CDD" id="cd00317">
    <property type="entry name" value="cyclophilin"/>
    <property type="match status" value="1"/>
</dbReference>
<evidence type="ECO:0000313" key="8">
    <source>
        <dbReference type="Proteomes" id="UP000823865"/>
    </source>
</evidence>
<evidence type="ECO:0000313" key="7">
    <source>
        <dbReference type="EMBL" id="MBU3854590.1"/>
    </source>
</evidence>
<evidence type="ECO:0000259" key="6">
    <source>
        <dbReference type="PROSITE" id="PS50072"/>
    </source>
</evidence>
<name>A0A9E2L7Y3_9BACT</name>
<keyword evidence="4 5" id="KW-0413">Isomerase</keyword>
<feature type="domain" description="PPIase cyclophilin-type" evidence="6">
    <location>
        <begin position="34"/>
        <end position="228"/>
    </location>
</feature>
<accession>A0A9E2L7Y3</accession>
<dbReference type="InterPro" id="IPR044666">
    <property type="entry name" value="Cyclophilin_A-like"/>
</dbReference>
<gene>
    <name evidence="7" type="ORF">H9789_12400</name>
</gene>
<comment type="function">
    <text evidence="1 5">PPIases accelerate the folding of proteins. It catalyzes the cis-trans isomerization of proline imidic peptide bonds in oligopeptides.</text>
</comment>
<dbReference type="InterPro" id="IPR029000">
    <property type="entry name" value="Cyclophilin-like_dom_sf"/>
</dbReference>
<dbReference type="EMBL" id="JAHLFU010000253">
    <property type="protein sequence ID" value="MBU3854590.1"/>
    <property type="molecule type" value="Genomic_DNA"/>
</dbReference>
<dbReference type="AlphaFoldDB" id="A0A9E2L7Y3"/>
<dbReference type="PANTHER" id="PTHR45625">
    <property type="entry name" value="PEPTIDYL-PROLYL CIS-TRANS ISOMERASE-RELATED"/>
    <property type="match status" value="1"/>
</dbReference>
<sequence length="236" mass="26551">MVMEKCLVFLSFFLCFLVPSFSRDKEKRAVVRLETNMGVIRIALNDDTPVHRDNFLKLVSEGFYDGTLFHRVIKDYIVQGGDPDSKGAPSGTVLGKGGPGYTLPAEIDWPYSYHVRGAVAMARDADDVNPERRSNGSQFYIVWGKYYTPSALQKVQPYVWEQTGGNVKFNYEHATKYEQYGGTPNLDGQFTVFGEVIEGLSVVKKMQRCKTDATDRPLRDIVIERAVVEESLSGNK</sequence>
<dbReference type="PIRSF" id="PIRSF001467">
    <property type="entry name" value="Peptidylpro_ismrse"/>
    <property type="match status" value="1"/>
</dbReference>
<proteinExistence type="inferred from homology"/>
<dbReference type="PANTHER" id="PTHR45625:SF4">
    <property type="entry name" value="PEPTIDYLPROLYL ISOMERASE DOMAIN AND WD REPEAT-CONTAINING PROTEIN 1"/>
    <property type="match status" value="1"/>
</dbReference>
<dbReference type="SUPFAM" id="SSF50891">
    <property type="entry name" value="Cyclophilin-like"/>
    <property type="match status" value="1"/>
</dbReference>
<comment type="caution">
    <text evidence="7">The sequence shown here is derived from an EMBL/GenBank/DDBJ whole genome shotgun (WGS) entry which is preliminary data.</text>
</comment>
<evidence type="ECO:0000256" key="3">
    <source>
        <dbReference type="ARBA" id="ARBA00023110"/>
    </source>
</evidence>